<dbReference type="Gene3D" id="2.60.40.10">
    <property type="entry name" value="Immunoglobulins"/>
    <property type="match status" value="3"/>
</dbReference>
<dbReference type="PROSITE" id="PS50835">
    <property type="entry name" value="IG_LIKE"/>
    <property type="match status" value="4"/>
</dbReference>
<dbReference type="AlphaFoldDB" id="A0AAV4H9A6"/>
<feature type="region of interest" description="Disordered" evidence="6">
    <location>
        <begin position="78"/>
        <end position="204"/>
    </location>
</feature>
<dbReference type="GO" id="GO:0050839">
    <property type="term" value="F:cell adhesion molecule binding"/>
    <property type="evidence" value="ECO:0007669"/>
    <property type="project" value="TreeGrafter"/>
</dbReference>
<sequence length="549" mass="60665">MTCAATSTSQPPSSSLILVYVLKQNGNVITQPRTSSFLIKGISAGNAGTRFQCAAYELNTVTNRLTGLESGDSEVYVLDPQYNNNNHGDDNGDDVDMFSFDDDGDFYNGDDETDDDDGDNEKNNDNHIDDDDGGGGGDDDDDDDDDEEEEEEEEEEDGEDDEEEDGDDDDEEDGDDDDDDDKYHFNNDDDDDAPTLISVSPNQTSYTLKRDETIPDIECRAACNPVCDFQWYKDITLTISVSLELFHPRYHSLSDFSVPPAHHKAPNRESIVAQGPVLQLGTVTSDEDGTYVCAAVNTLGERLLPVKVEVQVSLGEVTFDPSPDSYTVREGTPIPAILCNSECVPACKFEWFKDGRFLYESDGINFGEVGRADSGDYTCRATNDRGSREKNLKIEVQYPPSRATLTPAALNYELEENAAILPDIACAADCQPDCEILWRKEGSQATVSLNSLALGTATRADTGRYQCLVRNQYGEQVSDIVNVKIFYSPESVTFDPQDASYNVEEGAKLEPITCSANCEPACSFSWSVYLNWIVAGVRLWWETRAEIRN</sequence>
<evidence type="ECO:0000259" key="7">
    <source>
        <dbReference type="PROSITE" id="PS50835"/>
    </source>
</evidence>
<evidence type="ECO:0000313" key="9">
    <source>
        <dbReference type="Proteomes" id="UP000762676"/>
    </source>
</evidence>
<feature type="compositionally biased region" description="Acidic residues" evidence="6">
    <location>
        <begin position="128"/>
        <end position="180"/>
    </location>
</feature>
<dbReference type="Pfam" id="PF07679">
    <property type="entry name" value="I-set"/>
    <property type="match status" value="1"/>
</dbReference>
<dbReference type="PANTHER" id="PTHR11640">
    <property type="entry name" value="NEPHRIN"/>
    <property type="match status" value="1"/>
</dbReference>
<dbReference type="InterPro" id="IPR013098">
    <property type="entry name" value="Ig_I-set"/>
</dbReference>
<dbReference type="InterPro" id="IPR007110">
    <property type="entry name" value="Ig-like_dom"/>
</dbReference>
<accession>A0AAV4H9A6</accession>
<dbReference type="SMART" id="SM00408">
    <property type="entry name" value="IGc2"/>
    <property type="match status" value="3"/>
</dbReference>
<feature type="domain" description="Ig-like" evidence="7">
    <location>
        <begin position="400"/>
        <end position="478"/>
    </location>
</feature>
<keyword evidence="4" id="KW-0325">Glycoprotein</keyword>
<keyword evidence="5" id="KW-0393">Immunoglobulin domain</keyword>
<name>A0AAV4H9A6_9GAST</name>
<feature type="compositionally biased region" description="Acidic residues" evidence="6">
    <location>
        <begin position="91"/>
        <end position="119"/>
    </location>
</feature>
<evidence type="ECO:0000256" key="5">
    <source>
        <dbReference type="ARBA" id="ARBA00023319"/>
    </source>
</evidence>
<dbReference type="EMBL" id="BMAT01005480">
    <property type="protein sequence ID" value="GFR94045.1"/>
    <property type="molecule type" value="Genomic_DNA"/>
</dbReference>
<evidence type="ECO:0000256" key="4">
    <source>
        <dbReference type="ARBA" id="ARBA00023180"/>
    </source>
</evidence>
<evidence type="ECO:0000256" key="3">
    <source>
        <dbReference type="ARBA" id="ARBA00023157"/>
    </source>
</evidence>
<dbReference type="GO" id="GO:0005886">
    <property type="term" value="C:plasma membrane"/>
    <property type="evidence" value="ECO:0007669"/>
    <property type="project" value="TreeGrafter"/>
</dbReference>
<organism evidence="8 9">
    <name type="scientific">Elysia marginata</name>
    <dbReference type="NCBI Taxonomy" id="1093978"/>
    <lineage>
        <taxon>Eukaryota</taxon>
        <taxon>Metazoa</taxon>
        <taxon>Spiralia</taxon>
        <taxon>Lophotrochozoa</taxon>
        <taxon>Mollusca</taxon>
        <taxon>Gastropoda</taxon>
        <taxon>Heterobranchia</taxon>
        <taxon>Euthyneura</taxon>
        <taxon>Panpulmonata</taxon>
        <taxon>Sacoglossa</taxon>
        <taxon>Placobranchoidea</taxon>
        <taxon>Plakobranchidae</taxon>
        <taxon>Elysia</taxon>
    </lineage>
</organism>
<keyword evidence="3" id="KW-1015">Disulfide bond</keyword>
<feature type="domain" description="Ig-like" evidence="7">
    <location>
        <begin position="305"/>
        <end position="395"/>
    </location>
</feature>
<dbReference type="GO" id="GO:0005911">
    <property type="term" value="C:cell-cell junction"/>
    <property type="evidence" value="ECO:0007669"/>
    <property type="project" value="TreeGrafter"/>
</dbReference>
<evidence type="ECO:0000256" key="1">
    <source>
        <dbReference type="ARBA" id="ARBA00004479"/>
    </source>
</evidence>
<reference evidence="8 9" key="1">
    <citation type="journal article" date="2021" name="Elife">
        <title>Chloroplast acquisition without the gene transfer in kleptoplastic sea slugs, Plakobranchus ocellatus.</title>
        <authorList>
            <person name="Maeda T."/>
            <person name="Takahashi S."/>
            <person name="Yoshida T."/>
            <person name="Shimamura S."/>
            <person name="Takaki Y."/>
            <person name="Nagai Y."/>
            <person name="Toyoda A."/>
            <person name="Suzuki Y."/>
            <person name="Arimoto A."/>
            <person name="Ishii H."/>
            <person name="Satoh N."/>
            <person name="Nishiyama T."/>
            <person name="Hasebe M."/>
            <person name="Maruyama T."/>
            <person name="Minagawa J."/>
            <person name="Obokata J."/>
            <person name="Shigenobu S."/>
        </authorList>
    </citation>
    <scope>NUCLEOTIDE SEQUENCE [LARGE SCALE GENOMIC DNA]</scope>
</reference>
<dbReference type="Proteomes" id="UP000762676">
    <property type="component" value="Unassembled WGS sequence"/>
</dbReference>
<dbReference type="PANTHER" id="PTHR11640:SF158">
    <property type="entry name" value="V-SET AND IMMUNOGLOBULIN DOMAIN-CONTAINING PROTEIN 10-LIKE 2"/>
    <property type="match status" value="1"/>
</dbReference>
<dbReference type="InterPro" id="IPR036179">
    <property type="entry name" value="Ig-like_dom_sf"/>
</dbReference>
<dbReference type="InterPro" id="IPR013783">
    <property type="entry name" value="Ig-like_fold"/>
</dbReference>
<gene>
    <name evidence="8" type="ORF">ElyMa_002658400</name>
</gene>
<dbReference type="InterPro" id="IPR051275">
    <property type="entry name" value="Cell_adhesion_signaling"/>
</dbReference>
<feature type="domain" description="Ig-like" evidence="7">
    <location>
        <begin position="194"/>
        <end position="297"/>
    </location>
</feature>
<proteinExistence type="predicted"/>
<dbReference type="GO" id="GO:0098609">
    <property type="term" value="P:cell-cell adhesion"/>
    <property type="evidence" value="ECO:0007669"/>
    <property type="project" value="TreeGrafter"/>
</dbReference>
<dbReference type="InterPro" id="IPR003598">
    <property type="entry name" value="Ig_sub2"/>
</dbReference>
<dbReference type="SMART" id="SM00409">
    <property type="entry name" value="IG"/>
    <property type="match status" value="3"/>
</dbReference>
<keyword evidence="9" id="KW-1185">Reference proteome</keyword>
<comment type="subcellular location">
    <subcellularLocation>
        <location evidence="1">Membrane</location>
        <topology evidence="1">Single-pass type I membrane protein</topology>
    </subcellularLocation>
</comment>
<feature type="domain" description="Ig-like" evidence="7">
    <location>
        <begin position="489"/>
        <end position="549"/>
    </location>
</feature>
<dbReference type="SUPFAM" id="SSF48726">
    <property type="entry name" value="Immunoglobulin"/>
    <property type="match status" value="3"/>
</dbReference>
<dbReference type="InterPro" id="IPR003599">
    <property type="entry name" value="Ig_sub"/>
</dbReference>
<keyword evidence="2" id="KW-0472">Membrane</keyword>
<protein>
    <submittedName>
        <fullName evidence="8">Hemicentin-1</fullName>
    </submittedName>
</protein>
<evidence type="ECO:0000313" key="8">
    <source>
        <dbReference type="EMBL" id="GFR94045.1"/>
    </source>
</evidence>
<evidence type="ECO:0000256" key="6">
    <source>
        <dbReference type="SAM" id="MobiDB-lite"/>
    </source>
</evidence>
<comment type="caution">
    <text evidence="8">The sequence shown here is derived from an EMBL/GenBank/DDBJ whole genome shotgun (WGS) entry which is preliminary data.</text>
</comment>
<evidence type="ECO:0000256" key="2">
    <source>
        <dbReference type="ARBA" id="ARBA00023136"/>
    </source>
</evidence>